<dbReference type="AlphaFoldDB" id="X1WF83"/>
<reference evidence="9" key="4">
    <citation type="journal article" date="2018" name="BMC Genomics">
        <title>A draft genome of the striped catfish, Pangasianodon hypophthalmus, for comparative analysis of genes relevant to development and a resource for aquaculture improvement.</title>
        <authorList>
            <person name="Kim O.T.P."/>
            <person name="Nguyen P.T."/>
            <person name="Shoguchi E."/>
            <person name="Hisata K."/>
            <person name="Vo T.T.B."/>
            <person name="Inoue J."/>
            <person name="Shinzato C."/>
            <person name="Le B.T.N."/>
            <person name="Nishitsuji K."/>
            <person name="Kanda M."/>
            <person name="Nguyen V.H."/>
            <person name="Nong H.V."/>
            <person name="Satoh N."/>
        </authorList>
    </citation>
    <scope>NUCLEOTIDE SEQUENCE</scope>
    <source>
        <strain evidence="9">Tuebingen</strain>
    </source>
</reference>
<dbReference type="eggNOG" id="ENOG502RXSN">
    <property type="taxonomic scope" value="Eukaryota"/>
</dbReference>
<keyword evidence="4" id="KW-1133">Transmembrane helix</keyword>
<feature type="chain" id="PRO_5035035673" evidence="5 9">
    <location>
        <begin position="23"/>
        <end position="357"/>
    </location>
</feature>
<evidence type="ECO:0000256" key="1">
    <source>
        <dbReference type="ARBA" id="ARBA00023180"/>
    </source>
</evidence>
<dbReference type="InterPro" id="IPR011162">
    <property type="entry name" value="MHC_I/II-like_Ag-recog"/>
</dbReference>
<dbReference type="ZFIN" id="ZDB-GENE-140820-11">
    <property type="gene designation" value="mhc1lja"/>
</dbReference>
<evidence type="ECO:0000313" key="10">
    <source>
        <dbReference type="ZFIN" id="ZDB-GENE-140820-11"/>
    </source>
</evidence>
<dbReference type="InterPro" id="IPR037055">
    <property type="entry name" value="MHC_I-like_Ag-recog_sf"/>
</dbReference>
<evidence type="ECO:0000313" key="9">
    <source>
        <dbReference type="RefSeq" id="NP_001314847.1"/>
    </source>
</evidence>
<dbReference type="GO" id="GO:0009897">
    <property type="term" value="C:external side of plasma membrane"/>
    <property type="evidence" value="ECO:0000318"/>
    <property type="project" value="GO_Central"/>
</dbReference>
<evidence type="ECO:0000256" key="4">
    <source>
        <dbReference type="SAM" id="Phobius"/>
    </source>
</evidence>
<dbReference type="GO" id="GO:0006955">
    <property type="term" value="P:immune response"/>
    <property type="evidence" value="ECO:0000318"/>
    <property type="project" value="GO_Central"/>
</dbReference>
<dbReference type="SUPFAM" id="SSF48726">
    <property type="entry name" value="Immunoglobulin"/>
    <property type="match status" value="1"/>
</dbReference>
<dbReference type="KEGG" id="dre:100150018"/>
<dbReference type="GeneID" id="100150018"/>
<evidence type="ECO:0000256" key="3">
    <source>
        <dbReference type="SAM" id="MobiDB-lite"/>
    </source>
</evidence>
<keyword evidence="1" id="KW-0325">Glycoprotein</keyword>
<dbReference type="PaxDb" id="7955-ENSDARP00000128887"/>
<gene>
    <name evidence="7 9 10" type="primary">mhc1lja</name>
    <name evidence="9" type="synonym">si:ch211-147g22.3</name>
</gene>
<keyword evidence="4" id="KW-0812">Transmembrane</keyword>
<dbReference type="InterPro" id="IPR050208">
    <property type="entry name" value="MHC_class-I_related"/>
</dbReference>
<evidence type="ECO:0000256" key="2">
    <source>
        <dbReference type="ARBA" id="ARBA00023319"/>
    </source>
</evidence>
<evidence type="ECO:0000256" key="5">
    <source>
        <dbReference type="SAM" id="SignalP"/>
    </source>
</evidence>
<sequence length="357" mass="40778">MSYVGNMIIILFLCVLLAPTTALTGSHSLWMLATYMKGEPYSEISITFMLDDITVGHYNSKTERYIARHNTTNEDELTWNTFYVARHDLHTFFVRKLKFKNHTESPQLYQMMSHCELQGNNKPGQMVSKIAFSGSTTDEMSIYENKFTYQSQKEMPSLALELIKWRHESVSYPTCISTLRNYLKMRQTQVNRKVKPKVRLFQKANSDSGGFRVNCLATGFYPRHINLTLLRDGQPVSENEVTGGDLLPNGDGTYQMRKSLEIRAEERQKHKYTCSAKHLSLDNKLIVTFDFDPGEPFKSVIPSVLIILSLVLVFITGVVIYKCRKRRAVSSKRDYISASTSEESTGSTVTQPQQEAT</sequence>
<dbReference type="RefSeq" id="NP_001314847.1">
    <property type="nucleotide sequence ID" value="NM_001327918.1"/>
</dbReference>
<keyword evidence="4" id="KW-0472">Membrane</keyword>
<protein>
    <submittedName>
        <fullName evidence="7 9">Major histocompatibility complex class I LJA</fullName>
    </submittedName>
</protein>
<feature type="compositionally biased region" description="Low complexity" evidence="3">
    <location>
        <begin position="337"/>
        <end position="350"/>
    </location>
</feature>
<feature type="region of interest" description="Disordered" evidence="3">
    <location>
        <begin position="334"/>
        <end position="357"/>
    </location>
</feature>
<dbReference type="InterPro" id="IPR013783">
    <property type="entry name" value="Ig-like_fold"/>
</dbReference>
<dbReference type="InterPro" id="IPR036179">
    <property type="entry name" value="Ig-like_dom_sf"/>
</dbReference>
<dbReference type="Proteomes" id="UP000000437">
    <property type="component" value="Chromosome 25"/>
</dbReference>
<keyword evidence="2" id="KW-0393">Immunoglobulin domain</keyword>
<dbReference type="Ensembl" id="ENSDART00000153472.2">
    <property type="protein sequence ID" value="ENSDARP00000128887.1"/>
    <property type="gene ID" value="ENSDARG00000096830.2"/>
</dbReference>
<dbReference type="InterPro" id="IPR003597">
    <property type="entry name" value="Ig_C1-set"/>
</dbReference>
<feature type="signal peptide" evidence="5">
    <location>
        <begin position="1"/>
        <end position="22"/>
    </location>
</feature>
<dbReference type="InterPro" id="IPR007110">
    <property type="entry name" value="Ig-like_dom"/>
</dbReference>
<dbReference type="CTD" id="100150018"/>
<dbReference type="SMART" id="SM00407">
    <property type="entry name" value="IGc1"/>
    <property type="match status" value="1"/>
</dbReference>
<dbReference type="SMR" id="X1WF83"/>
<dbReference type="SUPFAM" id="SSF54452">
    <property type="entry name" value="MHC antigen-recognition domain"/>
    <property type="match status" value="1"/>
</dbReference>
<accession>X1WF83</accession>
<dbReference type="FunFam" id="3.30.500.10:FF:000007">
    <property type="entry name" value="Major histocompatibility complex class I LDA"/>
    <property type="match status" value="1"/>
</dbReference>
<dbReference type="STRING" id="7955.ENSDARP00000128887"/>
<evidence type="ECO:0000313" key="8">
    <source>
        <dbReference type="Proteomes" id="UP000000437"/>
    </source>
</evidence>
<reference evidence="7" key="3">
    <citation type="submission" date="2014-03" db="UniProtKB">
        <authorList>
            <consortium name="Ensembl"/>
        </authorList>
    </citation>
    <scope>IDENTIFICATION</scope>
    <source>
        <strain evidence="7">Tuebingen</strain>
    </source>
</reference>
<dbReference type="PROSITE" id="PS50835">
    <property type="entry name" value="IG_LIKE"/>
    <property type="match status" value="1"/>
</dbReference>
<dbReference type="PANTHER" id="PTHR16675">
    <property type="entry name" value="MHC CLASS I-RELATED"/>
    <property type="match status" value="1"/>
</dbReference>
<reference evidence="9" key="5">
    <citation type="submission" date="2025-04" db="UniProtKB">
        <authorList>
            <consortium name="RefSeq"/>
        </authorList>
    </citation>
    <scope>IDENTIFICATION</scope>
    <source>
        <strain evidence="9">Tuebingen</strain>
    </source>
</reference>
<dbReference type="PANTHER" id="PTHR16675:SF191">
    <property type="entry name" value="CLASS I HISTOCOMPATIBILITY ANTIGEN, F10 ALPHA CHAIN-LIKE-RELATED"/>
    <property type="match status" value="1"/>
</dbReference>
<dbReference type="HOGENOM" id="CLU_047501_2_0_1"/>
<accession>A0A8M1P990</accession>
<dbReference type="Pfam" id="PF07654">
    <property type="entry name" value="C1-set"/>
    <property type="match status" value="1"/>
</dbReference>
<dbReference type="PROSITE" id="PS00290">
    <property type="entry name" value="IG_MHC"/>
    <property type="match status" value="1"/>
</dbReference>
<keyword evidence="5 9" id="KW-0732">Signal</keyword>
<dbReference type="Gene3D" id="3.30.500.10">
    <property type="entry name" value="MHC class I-like antigen recognition-like"/>
    <property type="match status" value="1"/>
</dbReference>
<dbReference type="Bgee" id="ENSDARG00000096830">
    <property type="expression patterns" value="Expressed in zone of skin and 1 other cell type or tissue"/>
</dbReference>
<name>X1WF83_DANRE</name>
<dbReference type="Gene3D" id="2.60.40.10">
    <property type="entry name" value="Immunoglobulins"/>
    <property type="match status" value="1"/>
</dbReference>
<dbReference type="EMBL" id="CR339041">
    <property type="status" value="NOT_ANNOTATED_CDS"/>
    <property type="molecule type" value="Genomic_DNA"/>
</dbReference>
<evidence type="ECO:0000313" key="7">
    <source>
        <dbReference type="Ensembl" id="ENSDARP00000128887"/>
    </source>
</evidence>
<evidence type="ECO:0000259" key="6">
    <source>
        <dbReference type="PROSITE" id="PS50835"/>
    </source>
</evidence>
<feature type="transmembrane region" description="Helical" evidence="4">
    <location>
        <begin position="300"/>
        <end position="323"/>
    </location>
</feature>
<dbReference type="InterPro" id="IPR003006">
    <property type="entry name" value="Ig/MHC_CS"/>
</dbReference>
<feature type="domain" description="Ig-like" evidence="6">
    <location>
        <begin position="196"/>
        <end position="288"/>
    </location>
</feature>
<proteinExistence type="predicted"/>
<reference evidence="7 8" key="1">
    <citation type="journal article" date="2013" name="Nature">
        <title>The zebrafish reference genome sequence and its relationship to the human genome.</title>
        <authorList>
            <consortium name="Genome Reference Consortium Zebrafish"/>
            <person name="Howe K."/>
            <person name="Clark M.D."/>
            <person name="Torroja C.F."/>
            <person name="Torrance J."/>
            <person name="Berthelot C."/>
            <person name="Muffato M."/>
            <person name="Collins J.E."/>
            <person name="Humphray S."/>
            <person name="McLaren K."/>
            <person name="Matthews L."/>
            <person name="McLaren S."/>
            <person name="Sealy I."/>
            <person name="Caccamo M."/>
            <person name="Churcher C."/>
            <person name="Scott C."/>
            <person name="Barrett J.C."/>
            <person name="Koch R."/>
            <person name="Rauch G.J."/>
            <person name="White S."/>
            <person name="Chow W."/>
            <person name="Kilian B."/>
            <person name="Quintais L.T."/>
            <person name="Guerra-Assuncao J.A."/>
            <person name="Zhou Y."/>
            <person name="Gu Y."/>
            <person name="Yen J."/>
            <person name="Vogel J.H."/>
            <person name="Eyre T."/>
            <person name="Redmond S."/>
            <person name="Banerjee R."/>
            <person name="Chi J."/>
            <person name="Fu B."/>
            <person name="Langley E."/>
            <person name="Maguire S.F."/>
            <person name="Laird G.K."/>
            <person name="Lloyd D."/>
            <person name="Kenyon E."/>
            <person name="Donaldson S."/>
            <person name="Sehra H."/>
            <person name="Almeida-King J."/>
            <person name="Loveland J."/>
            <person name="Trevanion S."/>
            <person name="Jones M."/>
            <person name="Quail M."/>
            <person name="Willey D."/>
            <person name="Hunt A."/>
            <person name="Burton J."/>
            <person name="Sims S."/>
            <person name="McLay K."/>
            <person name="Plumb B."/>
            <person name="Davis J."/>
            <person name="Clee C."/>
            <person name="Oliver K."/>
            <person name="Clark R."/>
            <person name="Riddle C."/>
            <person name="Elliot D."/>
            <person name="Eliott D."/>
            <person name="Threadgold G."/>
            <person name="Harden G."/>
            <person name="Ware D."/>
            <person name="Begum S."/>
            <person name="Mortimore B."/>
            <person name="Mortimer B."/>
            <person name="Kerry G."/>
            <person name="Heath P."/>
            <person name="Phillimore B."/>
            <person name="Tracey A."/>
            <person name="Corby N."/>
            <person name="Dunn M."/>
            <person name="Johnson C."/>
            <person name="Wood J."/>
            <person name="Clark S."/>
            <person name="Pelan S."/>
            <person name="Griffiths G."/>
            <person name="Smith M."/>
            <person name="Glithero R."/>
            <person name="Howden P."/>
            <person name="Barker N."/>
            <person name="Lloyd C."/>
            <person name="Stevens C."/>
            <person name="Harley J."/>
            <person name="Holt K."/>
            <person name="Panagiotidis G."/>
            <person name="Lovell J."/>
            <person name="Beasley H."/>
            <person name="Henderson C."/>
            <person name="Gordon D."/>
            <person name="Auger K."/>
            <person name="Wright D."/>
            <person name="Collins J."/>
            <person name="Raisen C."/>
            <person name="Dyer L."/>
            <person name="Leung K."/>
            <person name="Robertson L."/>
            <person name="Ambridge K."/>
            <person name="Leongamornlert D."/>
            <person name="McGuire S."/>
            <person name="Gilderthorp R."/>
            <person name="Griffiths C."/>
            <person name="Manthravadi D."/>
            <person name="Nichol S."/>
            <person name="Barker G."/>
            <person name="Whitehead S."/>
            <person name="Kay M."/>
            <person name="Brown J."/>
            <person name="Murnane C."/>
            <person name="Gray E."/>
            <person name="Humphries M."/>
            <person name="Sycamore N."/>
            <person name="Barker D."/>
            <person name="Saunders D."/>
            <person name="Wallis J."/>
            <person name="Babbage A."/>
            <person name="Hammond S."/>
            <person name="Mashreghi-Mohammadi M."/>
            <person name="Barr L."/>
            <person name="Martin S."/>
            <person name="Wray P."/>
            <person name="Ellington A."/>
            <person name="Matthews N."/>
            <person name="Ellwood M."/>
            <person name="Woodmansey R."/>
            <person name="Clark G."/>
            <person name="Cooper J."/>
            <person name="Cooper J."/>
            <person name="Tromans A."/>
            <person name="Grafham D."/>
            <person name="Skuce C."/>
            <person name="Pandian R."/>
            <person name="Andrews R."/>
            <person name="Harrison E."/>
            <person name="Kimberley A."/>
            <person name="Garnett J."/>
            <person name="Fosker N."/>
            <person name="Hall R."/>
            <person name="Garner P."/>
            <person name="Kelly D."/>
            <person name="Bird C."/>
            <person name="Palmer S."/>
            <person name="Gehring I."/>
            <person name="Berger A."/>
            <person name="Dooley C.M."/>
            <person name="Ersan-Urun Z."/>
            <person name="Eser C."/>
            <person name="Geiger H."/>
            <person name="Geisler M."/>
            <person name="Karotki L."/>
            <person name="Kirn A."/>
            <person name="Konantz J."/>
            <person name="Konantz M."/>
            <person name="Oberlander M."/>
            <person name="Rudolph-Geiger S."/>
            <person name="Teucke M."/>
            <person name="Lanz C."/>
            <person name="Raddatz G."/>
            <person name="Osoegawa K."/>
            <person name="Zhu B."/>
            <person name="Rapp A."/>
            <person name="Widaa S."/>
            <person name="Langford C."/>
            <person name="Yang F."/>
            <person name="Schuster S.C."/>
            <person name="Carter N.P."/>
            <person name="Harrow J."/>
            <person name="Ning Z."/>
            <person name="Herrero J."/>
            <person name="Searle S.M."/>
            <person name="Enright A."/>
            <person name="Geisler R."/>
            <person name="Plasterk R.H."/>
            <person name="Lee C."/>
            <person name="Westerfield M."/>
            <person name="de Jong P.J."/>
            <person name="Zon L.I."/>
            <person name="Postlethwait J.H."/>
            <person name="Nusslein-Volhard C."/>
            <person name="Hubbard T.J."/>
            <person name="Roest Crollius H."/>
            <person name="Rogers J."/>
            <person name="Stemple D.L."/>
        </authorList>
    </citation>
    <scope>NUCLEOTIDE SEQUENCE [LARGE SCALE GENOMIC DNA]</scope>
    <source>
        <strain evidence="7">Tuebingen</strain>
    </source>
</reference>
<dbReference type="GeneTree" id="ENSGT01120000271825"/>
<organism evidence="7">
    <name type="scientific">Danio rerio</name>
    <name type="common">Zebrafish</name>
    <name type="synonym">Brachydanio rerio</name>
    <dbReference type="NCBI Taxonomy" id="7955"/>
    <lineage>
        <taxon>Eukaryota</taxon>
        <taxon>Metazoa</taxon>
        <taxon>Chordata</taxon>
        <taxon>Craniata</taxon>
        <taxon>Vertebrata</taxon>
        <taxon>Euteleostomi</taxon>
        <taxon>Actinopterygii</taxon>
        <taxon>Neopterygii</taxon>
        <taxon>Teleostei</taxon>
        <taxon>Ostariophysi</taxon>
        <taxon>Cypriniformes</taxon>
        <taxon>Danionidae</taxon>
        <taxon>Danioninae</taxon>
        <taxon>Danio</taxon>
    </lineage>
</organism>
<dbReference type="AGR" id="ZFIN:ZDB-GENE-140820-11"/>
<reference evidence="9" key="2">
    <citation type="journal article" date="2014" name="Dev. Comp. Immunol.">
        <title>The MHC class I genes of zebrafish.</title>
        <authorList>
            <person name="Dirscherl H."/>
            <person name="McConnell S.C."/>
            <person name="Yoder J.A."/>
            <person name="de Jong J.L."/>
        </authorList>
    </citation>
    <scope>NUCLEOTIDE SEQUENCE</scope>
    <source>
        <strain evidence="9">Tuebingen</strain>
    </source>
</reference>
<dbReference type="OMA" id="WRHETIN"/>
<dbReference type="GO" id="GO:0005615">
    <property type="term" value="C:extracellular space"/>
    <property type="evidence" value="ECO:0000318"/>
    <property type="project" value="GO_Central"/>
</dbReference>
<keyword evidence="8" id="KW-1185">Reference proteome</keyword>
<dbReference type="OrthoDB" id="8936120at2759"/>
<dbReference type="FunFam" id="2.60.40.10:FF:002145">
    <property type="entry name" value="Major histocompatibility complex class I LDA"/>
    <property type="match status" value="1"/>
</dbReference>